<evidence type="ECO:0000256" key="1">
    <source>
        <dbReference type="SAM" id="MobiDB-lite"/>
    </source>
</evidence>
<dbReference type="EMBL" id="VZZJ01000044">
    <property type="protein sequence ID" value="KAB1068863.1"/>
    <property type="molecule type" value="Genomic_DNA"/>
</dbReference>
<dbReference type="AlphaFoldDB" id="A0A6N6MJ64"/>
<gene>
    <name evidence="3" type="ORF">F6X51_26020</name>
</gene>
<dbReference type="Pfam" id="PF12728">
    <property type="entry name" value="HTH_17"/>
    <property type="match status" value="1"/>
</dbReference>
<feature type="domain" description="Helix-turn-helix" evidence="2">
    <location>
        <begin position="6"/>
        <end position="51"/>
    </location>
</feature>
<feature type="region of interest" description="Disordered" evidence="1">
    <location>
        <begin position="56"/>
        <end position="111"/>
    </location>
</feature>
<proteinExistence type="predicted"/>
<dbReference type="InterPro" id="IPR041657">
    <property type="entry name" value="HTH_17"/>
</dbReference>
<comment type="caution">
    <text evidence="3">The sequence shown here is derived from an EMBL/GenBank/DDBJ whole genome shotgun (WGS) entry which is preliminary data.</text>
</comment>
<dbReference type="InterPro" id="IPR009061">
    <property type="entry name" value="DNA-bd_dom_put_sf"/>
</dbReference>
<name>A0A6N6MJ64_9HYPH</name>
<accession>A0A6N6MJ64</accession>
<evidence type="ECO:0000313" key="4">
    <source>
        <dbReference type="Proteomes" id="UP000441523"/>
    </source>
</evidence>
<reference evidence="3 4" key="1">
    <citation type="submission" date="2019-09" db="EMBL/GenBank/DDBJ databases">
        <title>YIM 132548 draft genome.</title>
        <authorList>
            <person name="Jiang L."/>
        </authorList>
    </citation>
    <scope>NUCLEOTIDE SEQUENCE [LARGE SCALE GENOMIC DNA]</scope>
    <source>
        <strain evidence="3 4">YIM 132548</strain>
    </source>
</reference>
<dbReference type="Proteomes" id="UP000441523">
    <property type="component" value="Unassembled WGS sequence"/>
</dbReference>
<evidence type="ECO:0000259" key="2">
    <source>
        <dbReference type="Pfam" id="PF12728"/>
    </source>
</evidence>
<keyword evidence="4" id="KW-1185">Reference proteome</keyword>
<sequence length="111" mass="11861">MSPKVLTPALVAERWGCSERHVRNMANRGDLASFRLGGKLLRIPLSAVEALEQAECQTSHTRSDASRGSASSLGGRGASGNVTALAPLTRARLDGLRQRSTPNEPARKEIL</sequence>
<protein>
    <submittedName>
        <fullName evidence="3">Helix-turn-helix domain-containing protein</fullName>
    </submittedName>
</protein>
<evidence type="ECO:0000313" key="3">
    <source>
        <dbReference type="EMBL" id="KAB1068863.1"/>
    </source>
</evidence>
<organism evidence="3 4">
    <name type="scientific">Methylobacterium planeticum</name>
    <dbReference type="NCBI Taxonomy" id="2615211"/>
    <lineage>
        <taxon>Bacteria</taxon>
        <taxon>Pseudomonadati</taxon>
        <taxon>Pseudomonadota</taxon>
        <taxon>Alphaproteobacteria</taxon>
        <taxon>Hyphomicrobiales</taxon>
        <taxon>Methylobacteriaceae</taxon>
        <taxon>Methylobacterium</taxon>
    </lineage>
</organism>
<dbReference type="SUPFAM" id="SSF46955">
    <property type="entry name" value="Putative DNA-binding domain"/>
    <property type="match status" value="1"/>
</dbReference>